<evidence type="ECO:0000313" key="6">
    <source>
        <dbReference type="EMBL" id="SKA72780.1"/>
    </source>
</evidence>
<sequence>MKKFTAIVLSGILAITAFAANTGSIYAADQTKSRYTGKTYIHKDSLDADSIVHGIDVSKWNGDIDWNKIKADGIEYVFIRCGHRKCDTGVIESDIKYKQNVEGATKAGLKVGLYIFSQAITEKEAINEAKYMINMAKGYDITMPLVMDFEYNGDGCRLAKAHLSNKKRTNICDAFLSYVDEQGYVPMLYANYSMLTDDLDNASLSNKYKIWIARYNKETEYSGDYDFWQYSSEGKVKGNGSSAMDMNFWYNDGSLEEKKVKAESVSIKELESNEIAIGETIKLNATILPTNTTETYRWTSSNPEVAYVSSDGKVRGVTTGSTTIKITTSKGLSAKIDIKVKNNLNRYKVILDSKNKSYAYTGGEIKPRVTVRTKYNQIKSVKTKENVYLRTGPDSTFISLACVPKGTKVNCIGSLKVNNKKWYVVKYKEDGEVLTGYTCADYYSVLTKQFDTLADNNYSCTYVDNIEIGKGTVEVNAVGSCVGKLTKEFTIGPKEINDLKVSKNTTKYIKLKFKGDDRADGYKLYRANKKNGKYKLVKNVKNANKKVVNTATKQQNVNGNTPNANEYKAAGSVNKNVVIKDTKVKNGYNYYYKVISYVNIDGSNITSPYSNVTKGTCKFKKSSRVKLKCNSYIRKRANANSKAVKLAYKKSTYRALEIVYDNKGKAWVKIKYKNARGKYRKGYVLKSLVKLK</sequence>
<dbReference type="OrthoDB" id="9783374at2"/>
<dbReference type="AlphaFoldDB" id="A0A1T4W683"/>
<dbReference type="GO" id="GO:0016052">
    <property type="term" value="P:carbohydrate catabolic process"/>
    <property type="evidence" value="ECO:0007669"/>
    <property type="project" value="TreeGrafter"/>
</dbReference>
<evidence type="ECO:0000259" key="5">
    <source>
        <dbReference type="SMART" id="SM00635"/>
    </source>
</evidence>
<dbReference type="Gene3D" id="2.60.40.1080">
    <property type="match status" value="1"/>
</dbReference>
<proteinExistence type="inferred from homology"/>
<dbReference type="InterPro" id="IPR008964">
    <property type="entry name" value="Invasin/intimin_cell_adhesion"/>
</dbReference>
<dbReference type="SMART" id="SM00641">
    <property type="entry name" value="Glyco_25"/>
    <property type="match status" value="1"/>
</dbReference>
<accession>A0A1T4W683</accession>
<dbReference type="Gene3D" id="2.30.30.40">
    <property type="entry name" value="SH3 Domains"/>
    <property type="match status" value="1"/>
</dbReference>
<dbReference type="InterPro" id="IPR002053">
    <property type="entry name" value="Glyco_hydro_25"/>
</dbReference>
<dbReference type="SMART" id="SM00635">
    <property type="entry name" value="BID_2"/>
    <property type="match status" value="1"/>
</dbReference>
<dbReference type="InterPro" id="IPR017853">
    <property type="entry name" value="GH"/>
</dbReference>
<comment type="similarity">
    <text evidence="1">Belongs to the glycosyl hydrolase 25 family.</text>
</comment>
<dbReference type="SUPFAM" id="SSF51445">
    <property type="entry name" value="(Trans)glycosidases"/>
    <property type="match status" value="1"/>
</dbReference>
<dbReference type="GO" id="GO:0003796">
    <property type="term" value="F:lysozyme activity"/>
    <property type="evidence" value="ECO:0007669"/>
    <property type="project" value="InterPro"/>
</dbReference>
<keyword evidence="2" id="KW-0378">Hydrolase</keyword>
<name>A0A1T4W683_9FIRM</name>
<reference evidence="6 7" key="1">
    <citation type="submission" date="2017-02" db="EMBL/GenBank/DDBJ databases">
        <authorList>
            <person name="Peterson S.W."/>
        </authorList>
    </citation>
    <scope>NUCLEOTIDE SEQUENCE [LARGE SCALE GENOMIC DNA]</scope>
    <source>
        <strain evidence="6 7">ATCC 35992</strain>
    </source>
</reference>
<dbReference type="CDD" id="cd06414">
    <property type="entry name" value="GH25_LytC-like"/>
    <property type="match status" value="1"/>
</dbReference>
<dbReference type="Gene3D" id="2.60.40.10">
    <property type="entry name" value="Immunoglobulins"/>
    <property type="match status" value="1"/>
</dbReference>
<dbReference type="Gene3D" id="3.20.20.80">
    <property type="entry name" value="Glycosidases"/>
    <property type="match status" value="1"/>
</dbReference>
<gene>
    <name evidence="6" type="ORF">SAMN02745111_02413</name>
</gene>
<evidence type="ECO:0000256" key="2">
    <source>
        <dbReference type="ARBA" id="ARBA00022801"/>
    </source>
</evidence>
<keyword evidence="7" id="KW-1185">Reference proteome</keyword>
<evidence type="ECO:0000256" key="1">
    <source>
        <dbReference type="ARBA" id="ARBA00010646"/>
    </source>
</evidence>
<dbReference type="Pfam" id="PF01183">
    <property type="entry name" value="Glyco_hydro_25"/>
    <property type="match status" value="1"/>
</dbReference>
<feature type="chain" id="PRO_5038815062" evidence="4">
    <location>
        <begin position="20"/>
        <end position="692"/>
    </location>
</feature>
<dbReference type="PANTHER" id="PTHR34135">
    <property type="entry name" value="LYSOZYME"/>
    <property type="match status" value="1"/>
</dbReference>
<dbReference type="Pfam" id="PF02368">
    <property type="entry name" value="Big_2"/>
    <property type="match status" value="1"/>
</dbReference>
<dbReference type="InterPro" id="IPR013783">
    <property type="entry name" value="Ig-like_fold"/>
</dbReference>
<keyword evidence="3" id="KW-0326">Glycosidase</keyword>
<dbReference type="STRING" id="39495.SAMN02745111_02413"/>
<keyword evidence="4" id="KW-0732">Signal</keyword>
<dbReference type="GO" id="GO:0016998">
    <property type="term" value="P:cell wall macromolecule catabolic process"/>
    <property type="evidence" value="ECO:0007669"/>
    <property type="project" value="InterPro"/>
</dbReference>
<dbReference type="RefSeq" id="WP_078767218.1">
    <property type="nucleotide sequence ID" value="NZ_FUXZ01000024.1"/>
</dbReference>
<evidence type="ECO:0000256" key="3">
    <source>
        <dbReference type="ARBA" id="ARBA00023295"/>
    </source>
</evidence>
<dbReference type="InterPro" id="IPR003343">
    <property type="entry name" value="Big_2"/>
</dbReference>
<feature type="domain" description="BIG2" evidence="5">
    <location>
        <begin position="261"/>
        <end position="338"/>
    </location>
</feature>
<dbReference type="SUPFAM" id="SSF49373">
    <property type="entry name" value="Invasin/intimin cell-adhesion fragments"/>
    <property type="match status" value="1"/>
</dbReference>
<dbReference type="PANTHER" id="PTHR34135:SF2">
    <property type="entry name" value="LYSOZYME"/>
    <property type="match status" value="1"/>
</dbReference>
<dbReference type="EMBL" id="FUXZ01000024">
    <property type="protein sequence ID" value="SKA72780.1"/>
    <property type="molecule type" value="Genomic_DNA"/>
</dbReference>
<dbReference type="PROSITE" id="PS51904">
    <property type="entry name" value="GLYCOSYL_HYDROL_F25_2"/>
    <property type="match status" value="1"/>
</dbReference>
<evidence type="ECO:0000256" key="4">
    <source>
        <dbReference type="SAM" id="SignalP"/>
    </source>
</evidence>
<dbReference type="GO" id="GO:0009253">
    <property type="term" value="P:peptidoglycan catabolic process"/>
    <property type="evidence" value="ECO:0007669"/>
    <property type="project" value="InterPro"/>
</dbReference>
<organism evidence="6 7">
    <name type="scientific">Eubacterium uniforme</name>
    <dbReference type="NCBI Taxonomy" id="39495"/>
    <lineage>
        <taxon>Bacteria</taxon>
        <taxon>Bacillati</taxon>
        <taxon>Bacillota</taxon>
        <taxon>Clostridia</taxon>
        <taxon>Eubacteriales</taxon>
        <taxon>Eubacteriaceae</taxon>
        <taxon>Eubacterium</taxon>
    </lineage>
</organism>
<dbReference type="InterPro" id="IPR018077">
    <property type="entry name" value="Glyco_hydro_fam25_subgr"/>
</dbReference>
<evidence type="ECO:0000313" key="7">
    <source>
        <dbReference type="Proteomes" id="UP000190814"/>
    </source>
</evidence>
<protein>
    <submittedName>
        <fullName evidence="6">Lyzozyme M1 (1,4-beta-N-acetylmuramidase), GH25 family</fullName>
    </submittedName>
</protein>
<dbReference type="Proteomes" id="UP000190814">
    <property type="component" value="Unassembled WGS sequence"/>
</dbReference>
<feature type="signal peptide" evidence="4">
    <location>
        <begin position="1"/>
        <end position="19"/>
    </location>
</feature>